<proteinExistence type="predicted"/>
<sequence length="88" mass="9820">MQKSSAVEVGRCDGLCERAGLMLASLARRELDAETPVVWPAWCYSAETGESNSREMLAYLVQLRTFNQTVANRESARAQSAIKEQRIL</sequence>
<evidence type="ECO:0000313" key="1">
    <source>
        <dbReference type="EMBL" id="CAH2096003.1"/>
    </source>
</evidence>
<accession>A0AAU9UD98</accession>
<dbReference type="AlphaFoldDB" id="A0AAU9UD98"/>
<keyword evidence="2" id="KW-1185">Reference proteome</keyword>
<name>A0AAU9UD98_EUPED</name>
<comment type="caution">
    <text evidence="1">The sequence shown here is derived from an EMBL/GenBank/DDBJ whole genome shotgun (WGS) entry which is preliminary data.</text>
</comment>
<organism evidence="1 2">
    <name type="scientific">Euphydryas editha</name>
    <name type="common">Edith's checkerspot</name>
    <dbReference type="NCBI Taxonomy" id="104508"/>
    <lineage>
        <taxon>Eukaryota</taxon>
        <taxon>Metazoa</taxon>
        <taxon>Ecdysozoa</taxon>
        <taxon>Arthropoda</taxon>
        <taxon>Hexapoda</taxon>
        <taxon>Insecta</taxon>
        <taxon>Pterygota</taxon>
        <taxon>Neoptera</taxon>
        <taxon>Endopterygota</taxon>
        <taxon>Lepidoptera</taxon>
        <taxon>Glossata</taxon>
        <taxon>Ditrysia</taxon>
        <taxon>Papilionoidea</taxon>
        <taxon>Nymphalidae</taxon>
        <taxon>Nymphalinae</taxon>
        <taxon>Euphydryas</taxon>
    </lineage>
</organism>
<protein>
    <submittedName>
        <fullName evidence="1">Uncharacterized protein</fullName>
    </submittedName>
</protein>
<reference evidence="1" key="1">
    <citation type="submission" date="2022-03" db="EMBL/GenBank/DDBJ databases">
        <authorList>
            <person name="Tunstrom K."/>
        </authorList>
    </citation>
    <scope>NUCLEOTIDE SEQUENCE</scope>
</reference>
<evidence type="ECO:0000313" key="2">
    <source>
        <dbReference type="Proteomes" id="UP001153954"/>
    </source>
</evidence>
<dbReference type="EMBL" id="CAKOGL010000016">
    <property type="protein sequence ID" value="CAH2096003.1"/>
    <property type="molecule type" value="Genomic_DNA"/>
</dbReference>
<dbReference type="Proteomes" id="UP001153954">
    <property type="component" value="Unassembled WGS sequence"/>
</dbReference>
<gene>
    <name evidence="1" type="ORF">EEDITHA_LOCUS11389</name>
</gene>